<feature type="signal peptide" evidence="3">
    <location>
        <begin position="1"/>
        <end position="23"/>
    </location>
</feature>
<accession>A0ABW2CIK0</accession>
<feature type="region of interest" description="Disordered" evidence="1">
    <location>
        <begin position="205"/>
        <end position="228"/>
    </location>
</feature>
<protein>
    <recommendedName>
        <fullName evidence="6">LPXTG cell wall anchor domain-containing protein</fullName>
    </recommendedName>
</protein>
<organism evidence="4 5">
    <name type="scientific">Actinomadura yumaensis</name>
    <dbReference type="NCBI Taxonomy" id="111807"/>
    <lineage>
        <taxon>Bacteria</taxon>
        <taxon>Bacillati</taxon>
        <taxon>Actinomycetota</taxon>
        <taxon>Actinomycetes</taxon>
        <taxon>Streptosporangiales</taxon>
        <taxon>Thermomonosporaceae</taxon>
        <taxon>Actinomadura</taxon>
    </lineage>
</organism>
<feature type="transmembrane region" description="Helical" evidence="2">
    <location>
        <begin position="238"/>
        <end position="258"/>
    </location>
</feature>
<gene>
    <name evidence="4" type="ORF">ACFQKB_16340</name>
</gene>
<evidence type="ECO:0000313" key="4">
    <source>
        <dbReference type="EMBL" id="MFC6881339.1"/>
    </source>
</evidence>
<evidence type="ECO:0000256" key="3">
    <source>
        <dbReference type="SAM" id="SignalP"/>
    </source>
</evidence>
<dbReference type="Proteomes" id="UP001596380">
    <property type="component" value="Unassembled WGS sequence"/>
</dbReference>
<evidence type="ECO:0000256" key="2">
    <source>
        <dbReference type="SAM" id="Phobius"/>
    </source>
</evidence>
<evidence type="ECO:0000313" key="5">
    <source>
        <dbReference type="Proteomes" id="UP001596380"/>
    </source>
</evidence>
<reference evidence="5" key="1">
    <citation type="journal article" date="2019" name="Int. J. Syst. Evol. Microbiol.">
        <title>The Global Catalogue of Microorganisms (GCM) 10K type strain sequencing project: providing services to taxonomists for standard genome sequencing and annotation.</title>
        <authorList>
            <consortium name="The Broad Institute Genomics Platform"/>
            <consortium name="The Broad Institute Genome Sequencing Center for Infectious Disease"/>
            <person name="Wu L."/>
            <person name="Ma J."/>
        </authorList>
    </citation>
    <scope>NUCLEOTIDE SEQUENCE [LARGE SCALE GENOMIC DNA]</scope>
    <source>
        <strain evidence="5">JCM 3369</strain>
    </source>
</reference>
<keyword evidence="2" id="KW-1133">Transmembrane helix</keyword>
<dbReference type="EMBL" id="JBHSXS010000008">
    <property type="protein sequence ID" value="MFC6881339.1"/>
    <property type="molecule type" value="Genomic_DNA"/>
</dbReference>
<keyword evidence="3" id="KW-0732">Signal</keyword>
<name>A0ABW2CIK0_9ACTN</name>
<proteinExistence type="predicted"/>
<evidence type="ECO:0008006" key="6">
    <source>
        <dbReference type="Google" id="ProtNLM"/>
    </source>
</evidence>
<evidence type="ECO:0000256" key="1">
    <source>
        <dbReference type="SAM" id="MobiDB-lite"/>
    </source>
</evidence>
<keyword evidence="2" id="KW-0812">Transmembrane</keyword>
<feature type="chain" id="PRO_5047382900" description="LPXTG cell wall anchor domain-containing protein" evidence="3">
    <location>
        <begin position="24"/>
        <end position="260"/>
    </location>
</feature>
<keyword evidence="2" id="KW-0472">Membrane</keyword>
<sequence length="260" mass="26434">MKLFAGLALGGAIVFAAATPAGAASPAPTPPSASDLAAARQTAVTASPTIARFFASHGGSAAVSAKAAQQMAPRLSGQAVPVYDLNPAFVTGRSSTIARLAFTATQAVSADGQRASVWTVRRGGAWRLANIASGADEETYARSGGTVFREPQLNAWYALREGRVRPLNLEARQVTGAPSVSLETYRRAVHQRYAGRMPGSSYDRKGMAGGYGPAQNGEAGKAGPVTGKAGDSGGTQGLLLLGGLALAAGGGLAVRRVVRR</sequence>
<keyword evidence="5" id="KW-1185">Reference proteome</keyword>
<dbReference type="RefSeq" id="WP_160822761.1">
    <property type="nucleotide sequence ID" value="NZ_JBHSXE010000001.1"/>
</dbReference>
<comment type="caution">
    <text evidence="4">The sequence shown here is derived from an EMBL/GenBank/DDBJ whole genome shotgun (WGS) entry which is preliminary data.</text>
</comment>